<dbReference type="InterPro" id="IPR013783">
    <property type="entry name" value="Ig-like_fold"/>
</dbReference>
<proteinExistence type="predicted"/>
<keyword evidence="10" id="KW-1185">Reference proteome</keyword>
<dbReference type="InterPro" id="IPR001611">
    <property type="entry name" value="Leu-rich_rpt"/>
</dbReference>
<keyword evidence="2 7" id="KW-0732">Signal</keyword>
<evidence type="ECO:0000256" key="5">
    <source>
        <dbReference type="SAM" id="MobiDB-lite"/>
    </source>
</evidence>
<dbReference type="InterPro" id="IPR003961">
    <property type="entry name" value="FN3_dom"/>
</dbReference>
<dbReference type="Proteomes" id="UP001221898">
    <property type="component" value="Unassembled WGS sequence"/>
</dbReference>
<keyword evidence="3" id="KW-0677">Repeat</keyword>
<evidence type="ECO:0000256" key="4">
    <source>
        <dbReference type="ARBA" id="ARBA00023157"/>
    </source>
</evidence>
<dbReference type="SMART" id="SM00364">
    <property type="entry name" value="LRR_BAC"/>
    <property type="match status" value="5"/>
</dbReference>
<dbReference type="PROSITE" id="PS51450">
    <property type="entry name" value="LRR"/>
    <property type="match status" value="4"/>
</dbReference>
<keyword evidence="6" id="KW-0472">Membrane</keyword>
<dbReference type="InterPro" id="IPR032675">
    <property type="entry name" value="LRR_dom_sf"/>
</dbReference>
<feature type="region of interest" description="Disordered" evidence="5">
    <location>
        <begin position="479"/>
        <end position="509"/>
    </location>
</feature>
<evidence type="ECO:0000256" key="7">
    <source>
        <dbReference type="SAM" id="SignalP"/>
    </source>
</evidence>
<feature type="region of interest" description="Disordered" evidence="5">
    <location>
        <begin position="621"/>
        <end position="655"/>
    </location>
</feature>
<dbReference type="PANTHER" id="PTHR45712:SF15">
    <property type="entry name" value="LEUCINE-RICH REPEAT TRANSMEMBRANE PROTEIN FLRT1"/>
    <property type="match status" value="1"/>
</dbReference>
<protein>
    <recommendedName>
        <fullName evidence="8">LRRCT domain-containing protein</fullName>
    </recommendedName>
</protein>
<dbReference type="Pfam" id="PF13855">
    <property type="entry name" value="LRR_8"/>
    <property type="match status" value="3"/>
</dbReference>
<feature type="transmembrane region" description="Helical" evidence="6">
    <location>
        <begin position="517"/>
        <end position="540"/>
    </location>
</feature>
<evidence type="ECO:0000259" key="8">
    <source>
        <dbReference type="SMART" id="SM00082"/>
    </source>
</evidence>
<gene>
    <name evidence="9" type="ORF">AAFF_G00200430</name>
</gene>
<feature type="signal peptide" evidence="7">
    <location>
        <begin position="1"/>
        <end position="29"/>
    </location>
</feature>
<organism evidence="9 10">
    <name type="scientific">Aldrovandia affinis</name>
    <dbReference type="NCBI Taxonomy" id="143900"/>
    <lineage>
        <taxon>Eukaryota</taxon>
        <taxon>Metazoa</taxon>
        <taxon>Chordata</taxon>
        <taxon>Craniata</taxon>
        <taxon>Vertebrata</taxon>
        <taxon>Euteleostomi</taxon>
        <taxon>Actinopterygii</taxon>
        <taxon>Neopterygii</taxon>
        <taxon>Teleostei</taxon>
        <taxon>Notacanthiformes</taxon>
        <taxon>Halosauridae</taxon>
        <taxon>Aldrovandia</taxon>
    </lineage>
</organism>
<dbReference type="InterPro" id="IPR036116">
    <property type="entry name" value="FN3_sf"/>
</dbReference>
<evidence type="ECO:0000256" key="1">
    <source>
        <dbReference type="ARBA" id="ARBA00022614"/>
    </source>
</evidence>
<dbReference type="PANTHER" id="PTHR45712">
    <property type="entry name" value="AGAP008170-PA"/>
    <property type="match status" value="1"/>
</dbReference>
<reference evidence="9" key="1">
    <citation type="journal article" date="2023" name="Science">
        <title>Genome structures resolve the early diversification of teleost fishes.</title>
        <authorList>
            <person name="Parey E."/>
            <person name="Louis A."/>
            <person name="Montfort J."/>
            <person name="Bouchez O."/>
            <person name="Roques C."/>
            <person name="Iampietro C."/>
            <person name="Lluch J."/>
            <person name="Castinel A."/>
            <person name="Donnadieu C."/>
            <person name="Desvignes T."/>
            <person name="Floi Bucao C."/>
            <person name="Jouanno E."/>
            <person name="Wen M."/>
            <person name="Mejri S."/>
            <person name="Dirks R."/>
            <person name="Jansen H."/>
            <person name="Henkel C."/>
            <person name="Chen W.J."/>
            <person name="Zahm M."/>
            <person name="Cabau C."/>
            <person name="Klopp C."/>
            <person name="Thompson A.W."/>
            <person name="Robinson-Rechavi M."/>
            <person name="Braasch I."/>
            <person name="Lecointre G."/>
            <person name="Bobe J."/>
            <person name="Postlethwait J.H."/>
            <person name="Berthelot C."/>
            <person name="Roest Crollius H."/>
            <person name="Guiguen Y."/>
        </authorList>
    </citation>
    <scope>NUCLEOTIDE SEQUENCE</scope>
    <source>
        <strain evidence="9">NC1722</strain>
    </source>
</reference>
<keyword evidence="6" id="KW-1133">Transmembrane helix</keyword>
<dbReference type="SMART" id="SM00369">
    <property type="entry name" value="LRR_TYP"/>
    <property type="match status" value="8"/>
</dbReference>
<dbReference type="EMBL" id="JAINUG010000268">
    <property type="protein sequence ID" value="KAJ8384606.1"/>
    <property type="molecule type" value="Genomic_DNA"/>
</dbReference>
<dbReference type="GO" id="GO:0005615">
    <property type="term" value="C:extracellular space"/>
    <property type="evidence" value="ECO:0007669"/>
    <property type="project" value="TreeGrafter"/>
</dbReference>
<dbReference type="SMART" id="SM00082">
    <property type="entry name" value="LRRCT"/>
    <property type="match status" value="1"/>
</dbReference>
<dbReference type="Gene3D" id="2.60.40.10">
    <property type="entry name" value="Immunoglobulins"/>
    <property type="match status" value="1"/>
</dbReference>
<feature type="domain" description="LRRCT" evidence="8">
    <location>
        <begin position="319"/>
        <end position="365"/>
    </location>
</feature>
<feature type="chain" id="PRO_5042271406" description="LRRCT domain-containing protein" evidence="7">
    <location>
        <begin position="30"/>
        <end position="655"/>
    </location>
</feature>
<evidence type="ECO:0000256" key="2">
    <source>
        <dbReference type="ARBA" id="ARBA00022729"/>
    </source>
</evidence>
<evidence type="ECO:0000313" key="10">
    <source>
        <dbReference type="Proteomes" id="UP001221898"/>
    </source>
</evidence>
<sequence length="655" mass="71443">MAPKGVAELRDWLVLLLLCLTLLVKVVELSAAAASQGEAGDGGVVCPSVCRCDEDFIYCNDRGLSAIPPLPFTATVLYLQNNHIDNAGLPTSLELHVAVGVVYLYDNELDNFPLHLPPSLRELHLQDNNIRTLPRPALARLPLLEKLHLDDNSVSTVGIGDQAFAGNPRLRLLFLSRNHLSSIPSGLPSSLEELRLEDNRISTIPTHAFRGLSSLRRLVLDGNLLANQRIADDTFSRLSNLTELSLVRNSLLTPPLNLPSAHLQRLYLQDNALAHVPRGSLDGMRQLQRLDLSGNNLTTLPRGLFRDLSNLTQLLARGNPWHCGCNLRWLHDWLRMRGPSITVRGLTCQGPERGSLFTLRSKRPDLRFPDSGLDYPLGSSAVSETLVLQVKALTPDTVHVTWRVPQPTPSFRLSWLRLGNNMAMGSITETLVPGDRREYLLTTLQPRSIYIICMVPLVTGTSGKSTILGGVGGAGGGGGADAADSPVCARTETADPLGPSTDLDKGEGSEPLTTLPLAPIIGGATALVSLALILAIFCWCGHRTRRLSDREHQPAYGRGGSRHSKHYDDYVESGTKKDTSILEIRGPGFQMTPMAAQEPVHPKPLREDYIIHTIFPSNGTGTSLYKNPQHTASTRYGTNRGYRGGGIPDTDYSYT</sequence>
<comment type="caution">
    <text evidence="9">The sequence shown here is derived from an EMBL/GenBank/DDBJ whole genome shotgun (WGS) entry which is preliminary data.</text>
</comment>
<accession>A0AAD7RKV7</accession>
<dbReference type="AlphaFoldDB" id="A0AAD7RKV7"/>
<name>A0AAD7RKV7_9TELE</name>
<dbReference type="InterPro" id="IPR000483">
    <property type="entry name" value="Cys-rich_flank_reg_C"/>
</dbReference>
<keyword evidence="1" id="KW-0433">Leucine-rich repeat</keyword>
<dbReference type="SUPFAM" id="SSF49265">
    <property type="entry name" value="Fibronectin type III"/>
    <property type="match status" value="1"/>
</dbReference>
<keyword evidence="4" id="KW-1015">Disulfide bond</keyword>
<feature type="compositionally biased region" description="Polar residues" evidence="5">
    <location>
        <begin position="621"/>
        <end position="633"/>
    </location>
</feature>
<dbReference type="CDD" id="cd00063">
    <property type="entry name" value="FN3"/>
    <property type="match status" value="1"/>
</dbReference>
<dbReference type="SUPFAM" id="SSF52058">
    <property type="entry name" value="L domain-like"/>
    <property type="match status" value="1"/>
</dbReference>
<dbReference type="InterPro" id="IPR003591">
    <property type="entry name" value="Leu-rich_rpt_typical-subtyp"/>
</dbReference>
<keyword evidence="6" id="KW-0812">Transmembrane</keyword>
<evidence type="ECO:0000256" key="3">
    <source>
        <dbReference type="ARBA" id="ARBA00022737"/>
    </source>
</evidence>
<dbReference type="Gene3D" id="3.80.10.10">
    <property type="entry name" value="Ribonuclease Inhibitor"/>
    <property type="match status" value="1"/>
</dbReference>
<evidence type="ECO:0000313" key="9">
    <source>
        <dbReference type="EMBL" id="KAJ8384606.1"/>
    </source>
</evidence>
<dbReference type="InterPro" id="IPR050333">
    <property type="entry name" value="SLRP"/>
</dbReference>
<evidence type="ECO:0000256" key="6">
    <source>
        <dbReference type="SAM" id="Phobius"/>
    </source>
</evidence>